<keyword evidence="14" id="KW-1185">Reference proteome</keyword>
<reference evidence="13" key="1">
    <citation type="submission" date="2022-05" db="EMBL/GenBank/DDBJ databases">
        <title>Single-amplified genomics reveal most streamlined microbe among free-living bacteria.</title>
        <authorList>
            <person name="Roda-Garcia J."/>
            <person name="Haro-Moreno J.M."/>
            <person name="Rodriguez-Valera F."/>
            <person name="Almagro-Moreno S."/>
            <person name="Lopez-Perez M."/>
        </authorList>
    </citation>
    <scope>NUCLEOTIDE SEQUENCE</scope>
    <source>
        <strain evidence="13">TMED112-D2-2</strain>
    </source>
</reference>
<dbReference type="CDD" id="cd12151">
    <property type="entry name" value="F1-ATPase_gamma"/>
    <property type="match status" value="1"/>
</dbReference>
<keyword evidence="11 12" id="KW-0066">ATP synthesis</keyword>
<sequence length="288" mass="31935">MAQTKEIRKKIGSVQNTKKITSAMELVASSKMKKTQDAMSKGKPYSKKIVELIDSLSNASSEYKHPFFNESESKTDIYIIVGTDKGLCGGLNSNLFKKALSNMADREKKGRKVHVVTFGKKAADVFSRLKNAEILGTAAKLGDIPKAEDVIGSSQIAISEFEKGSIGNVYLYANEFINTMSQAPFERKVLPIASIETNEEKKKIWDYIYEPSSKEILDRLLKRYIETQIYQAVIENNACEQAAKMIAMKNASENAEEIINDLQLLYNNARQASITQELSEIVGGAAAI</sequence>
<proteinExistence type="inferred from homology"/>
<dbReference type="GO" id="GO:0046933">
    <property type="term" value="F:proton-transporting ATP synthase activity, rotational mechanism"/>
    <property type="evidence" value="ECO:0007669"/>
    <property type="project" value="UniProtKB-UniRule"/>
</dbReference>
<dbReference type="NCBIfam" id="TIGR01146">
    <property type="entry name" value="ATPsyn_F1gamma"/>
    <property type="match status" value="1"/>
</dbReference>
<dbReference type="InterPro" id="IPR035968">
    <property type="entry name" value="ATP_synth_F1_ATPase_gsu"/>
</dbReference>
<dbReference type="PANTHER" id="PTHR11693:SF22">
    <property type="entry name" value="ATP SYNTHASE SUBUNIT GAMMA, MITOCHONDRIAL"/>
    <property type="match status" value="1"/>
</dbReference>
<dbReference type="GO" id="GO:0005524">
    <property type="term" value="F:ATP binding"/>
    <property type="evidence" value="ECO:0007669"/>
    <property type="project" value="UniProtKB-UniRule"/>
</dbReference>
<dbReference type="GO" id="GO:0042777">
    <property type="term" value="P:proton motive force-driven plasma membrane ATP synthesis"/>
    <property type="evidence" value="ECO:0007669"/>
    <property type="project" value="UniProtKB-UniRule"/>
</dbReference>
<evidence type="ECO:0000256" key="2">
    <source>
        <dbReference type="ARBA" id="ARBA00004170"/>
    </source>
</evidence>
<dbReference type="GO" id="GO:0005886">
    <property type="term" value="C:plasma membrane"/>
    <property type="evidence" value="ECO:0007669"/>
    <property type="project" value="UniProtKB-SubCell"/>
</dbReference>
<evidence type="ECO:0000256" key="4">
    <source>
        <dbReference type="ARBA" id="ARBA00011648"/>
    </source>
</evidence>
<accession>A0A9Q8TYI6</accession>
<evidence type="ECO:0000313" key="13">
    <source>
        <dbReference type="EMBL" id="URQ63171.1"/>
    </source>
</evidence>
<comment type="similarity">
    <text evidence="3 12">Belongs to the ATPase gamma chain family.</text>
</comment>
<comment type="function">
    <text evidence="1 12">Produces ATP from ADP in the presence of a proton gradient across the membrane. The gamma chain is believed to be important in regulating ATPase activity and the flow of protons through the CF(0) complex.</text>
</comment>
<evidence type="ECO:0000256" key="3">
    <source>
        <dbReference type="ARBA" id="ARBA00007681"/>
    </source>
</evidence>
<dbReference type="InterPro" id="IPR000131">
    <property type="entry name" value="ATP_synth_F1_gsu"/>
</dbReference>
<organism evidence="13 14">
    <name type="scientific">SAR86 cluster bacterium</name>
    <dbReference type="NCBI Taxonomy" id="2030880"/>
    <lineage>
        <taxon>Bacteria</taxon>
        <taxon>Pseudomonadati</taxon>
        <taxon>Pseudomonadota</taxon>
        <taxon>Gammaproteobacteria</taxon>
        <taxon>SAR86 cluster</taxon>
    </lineage>
</organism>
<evidence type="ECO:0000256" key="7">
    <source>
        <dbReference type="ARBA" id="ARBA00022781"/>
    </source>
</evidence>
<dbReference type="PROSITE" id="PS00153">
    <property type="entry name" value="ATPASE_GAMMA"/>
    <property type="match status" value="1"/>
</dbReference>
<evidence type="ECO:0000256" key="5">
    <source>
        <dbReference type="ARBA" id="ARBA00022448"/>
    </source>
</evidence>
<dbReference type="GO" id="GO:0045259">
    <property type="term" value="C:proton-transporting ATP synthase complex"/>
    <property type="evidence" value="ECO:0007669"/>
    <property type="project" value="UniProtKB-KW"/>
</dbReference>
<dbReference type="PANTHER" id="PTHR11693">
    <property type="entry name" value="ATP SYNTHASE GAMMA CHAIN"/>
    <property type="match status" value="1"/>
</dbReference>
<dbReference type="Pfam" id="PF00231">
    <property type="entry name" value="ATP-synt"/>
    <property type="match status" value="1"/>
</dbReference>
<dbReference type="NCBIfam" id="NF004144">
    <property type="entry name" value="PRK05621.1-1"/>
    <property type="match status" value="1"/>
</dbReference>
<protein>
    <recommendedName>
        <fullName evidence="12">ATP synthase gamma chain</fullName>
    </recommendedName>
    <alternativeName>
        <fullName evidence="12">ATP synthase F1 sector gamma subunit</fullName>
    </alternativeName>
    <alternativeName>
        <fullName evidence="12">F-ATPase gamma subunit</fullName>
    </alternativeName>
</protein>
<dbReference type="SUPFAM" id="SSF52943">
    <property type="entry name" value="ATP synthase (F1-ATPase), gamma subunit"/>
    <property type="match status" value="1"/>
</dbReference>
<evidence type="ECO:0000256" key="11">
    <source>
        <dbReference type="ARBA" id="ARBA00023310"/>
    </source>
</evidence>
<evidence type="ECO:0000313" key="14">
    <source>
        <dbReference type="Proteomes" id="UP001056381"/>
    </source>
</evidence>
<keyword evidence="6 12" id="KW-1003">Cell membrane</keyword>
<evidence type="ECO:0000256" key="6">
    <source>
        <dbReference type="ARBA" id="ARBA00022475"/>
    </source>
</evidence>
<evidence type="ECO:0000256" key="12">
    <source>
        <dbReference type="HAMAP-Rule" id="MF_00815"/>
    </source>
</evidence>
<name>A0A9Q8TYI6_9GAMM</name>
<keyword evidence="8 12" id="KW-0406">Ion transport</keyword>
<gene>
    <name evidence="12 13" type="primary">atpG</name>
    <name evidence="13" type="ORF">M9B40_05450</name>
</gene>
<keyword evidence="7 12" id="KW-0375">Hydrogen ion transport</keyword>
<evidence type="ECO:0000256" key="1">
    <source>
        <dbReference type="ARBA" id="ARBA00003456"/>
    </source>
</evidence>
<keyword evidence="9 12" id="KW-0472">Membrane</keyword>
<comment type="subcellular location">
    <subcellularLocation>
        <location evidence="12">Cell membrane</location>
        <topology evidence="12">Peripheral membrane protein</topology>
    </subcellularLocation>
    <subcellularLocation>
        <location evidence="2">Membrane</location>
        <topology evidence="2">Peripheral membrane protein</topology>
    </subcellularLocation>
</comment>
<comment type="subunit">
    <text evidence="4 12">F-type ATPases have 2 components, CF(1) - the catalytic core - and CF(0) - the membrane proton channel. CF(1) has five subunits: alpha(3), beta(3), gamma(1), delta(1), epsilon(1). CF(0) has three main subunits: a, b and c.</text>
</comment>
<evidence type="ECO:0000256" key="10">
    <source>
        <dbReference type="ARBA" id="ARBA00023196"/>
    </source>
</evidence>
<keyword evidence="5 12" id="KW-0813">Transport</keyword>
<dbReference type="FunFam" id="1.10.287.80:FF:000005">
    <property type="entry name" value="ATP synthase gamma chain"/>
    <property type="match status" value="1"/>
</dbReference>
<dbReference type="PRINTS" id="PR00126">
    <property type="entry name" value="ATPASEGAMMA"/>
</dbReference>
<evidence type="ECO:0000256" key="8">
    <source>
        <dbReference type="ARBA" id="ARBA00023065"/>
    </source>
</evidence>
<dbReference type="AlphaFoldDB" id="A0A9Q8TYI6"/>
<keyword evidence="10 12" id="KW-0139">CF(1)</keyword>
<dbReference type="Gene3D" id="1.10.287.80">
    <property type="entry name" value="ATP synthase, gamma subunit, helix hairpin domain"/>
    <property type="match status" value="1"/>
</dbReference>
<dbReference type="EMBL" id="CP097966">
    <property type="protein sequence ID" value="URQ63171.1"/>
    <property type="molecule type" value="Genomic_DNA"/>
</dbReference>
<dbReference type="InterPro" id="IPR023632">
    <property type="entry name" value="ATP_synth_F1_gsu_CS"/>
</dbReference>
<dbReference type="Proteomes" id="UP001056381">
    <property type="component" value="Chromosome"/>
</dbReference>
<dbReference type="Gene3D" id="3.40.1380.10">
    <property type="match status" value="1"/>
</dbReference>
<dbReference type="HAMAP" id="MF_00815">
    <property type="entry name" value="ATP_synth_gamma_bact"/>
    <property type="match status" value="1"/>
</dbReference>
<evidence type="ECO:0000256" key="9">
    <source>
        <dbReference type="ARBA" id="ARBA00023136"/>
    </source>
</evidence>